<evidence type="ECO:0000313" key="1">
    <source>
        <dbReference type="EMBL" id="KAH3666894.1"/>
    </source>
</evidence>
<proteinExistence type="predicted"/>
<dbReference type="GeneID" id="70235311"/>
<sequence length="93" mass="9789">MLAGESSSSFFFNGAGLFTISAAALDCADSPPLSSNLLWSISVTPFFTISPFSTIHCSGHSAPTNSELCEIITTPPVHSLMATARPPRESLSR</sequence>
<protein>
    <submittedName>
        <fullName evidence="1">Uncharacterized protein</fullName>
    </submittedName>
</protein>
<keyword evidence="2" id="KW-1185">Reference proteome</keyword>
<organism evidence="1 2">
    <name type="scientific">Ogataea philodendri</name>
    <dbReference type="NCBI Taxonomy" id="1378263"/>
    <lineage>
        <taxon>Eukaryota</taxon>
        <taxon>Fungi</taxon>
        <taxon>Dikarya</taxon>
        <taxon>Ascomycota</taxon>
        <taxon>Saccharomycotina</taxon>
        <taxon>Pichiomycetes</taxon>
        <taxon>Pichiales</taxon>
        <taxon>Pichiaceae</taxon>
        <taxon>Ogataea</taxon>
    </lineage>
</organism>
<reference evidence="1" key="1">
    <citation type="journal article" date="2021" name="Open Biol.">
        <title>Shared evolutionary footprints suggest mitochondrial oxidative damage underlies multiple complex I losses in fungi.</title>
        <authorList>
            <person name="Schikora-Tamarit M.A."/>
            <person name="Marcet-Houben M."/>
            <person name="Nosek J."/>
            <person name="Gabaldon T."/>
        </authorList>
    </citation>
    <scope>NUCLEOTIDE SEQUENCE</scope>
    <source>
        <strain evidence="1">CBS6075</strain>
    </source>
</reference>
<dbReference type="RefSeq" id="XP_046061850.1">
    <property type="nucleotide sequence ID" value="XM_046204310.1"/>
</dbReference>
<name>A0A9P8P8H8_9ASCO</name>
<accession>A0A9P8P8H8</accession>
<comment type="caution">
    <text evidence="1">The sequence shown here is derived from an EMBL/GenBank/DDBJ whole genome shotgun (WGS) entry which is preliminary data.</text>
</comment>
<evidence type="ECO:0000313" key="2">
    <source>
        <dbReference type="Proteomes" id="UP000769157"/>
    </source>
</evidence>
<dbReference type="AlphaFoldDB" id="A0A9P8P8H8"/>
<dbReference type="Proteomes" id="UP000769157">
    <property type="component" value="Unassembled WGS sequence"/>
</dbReference>
<dbReference type="EMBL" id="JAEUBE010000199">
    <property type="protein sequence ID" value="KAH3666894.1"/>
    <property type="molecule type" value="Genomic_DNA"/>
</dbReference>
<reference evidence="1" key="2">
    <citation type="submission" date="2021-01" db="EMBL/GenBank/DDBJ databases">
        <authorList>
            <person name="Schikora-Tamarit M.A."/>
        </authorList>
    </citation>
    <scope>NUCLEOTIDE SEQUENCE</scope>
    <source>
        <strain evidence="1">CBS6075</strain>
    </source>
</reference>
<gene>
    <name evidence="1" type="ORF">OGAPHI_003344</name>
</gene>